<dbReference type="SUPFAM" id="SSF50249">
    <property type="entry name" value="Nucleic acid-binding proteins"/>
    <property type="match status" value="1"/>
</dbReference>
<evidence type="ECO:0000313" key="5">
    <source>
        <dbReference type="Proteomes" id="UP000694941"/>
    </source>
</evidence>
<dbReference type="Pfam" id="PF00575">
    <property type="entry name" value="S1"/>
    <property type="match status" value="1"/>
</dbReference>
<keyword evidence="1" id="KW-0863">Zinc-finger</keyword>
<feature type="domain" description="CCHC-type" evidence="4">
    <location>
        <begin position="145"/>
        <end position="158"/>
    </location>
</feature>
<feature type="region of interest" description="Disordered" evidence="2">
    <location>
        <begin position="174"/>
        <end position="233"/>
    </location>
</feature>
<evidence type="ECO:0000313" key="6">
    <source>
        <dbReference type="RefSeq" id="XP_013786552.1"/>
    </source>
</evidence>
<evidence type="ECO:0000259" key="4">
    <source>
        <dbReference type="PROSITE" id="PS50158"/>
    </source>
</evidence>
<dbReference type="PROSITE" id="PS50158">
    <property type="entry name" value="ZF_CCHC"/>
    <property type="match status" value="1"/>
</dbReference>
<evidence type="ECO:0000256" key="1">
    <source>
        <dbReference type="PROSITE-ProRule" id="PRU00047"/>
    </source>
</evidence>
<feature type="domain" description="S1 motif" evidence="3">
    <location>
        <begin position="29"/>
        <end position="100"/>
    </location>
</feature>
<keyword evidence="1" id="KW-0479">Metal-binding</keyword>
<organism evidence="5 6">
    <name type="scientific">Limulus polyphemus</name>
    <name type="common">Atlantic horseshoe crab</name>
    <dbReference type="NCBI Taxonomy" id="6850"/>
    <lineage>
        <taxon>Eukaryota</taxon>
        <taxon>Metazoa</taxon>
        <taxon>Ecdysozoa</taxon>
        <taxon>Arthropoda</taxon>
        <taxon>Chelicerata</taxon>
        <taxon>Merostomata</taxon>
        <taxon>Xiphosura</taxon>
        <taxon>Limulidae</taxon>
        <taxon>Limulus</taxon>
    </lineage>
</organism>
<sequence>MNSKSNRGSETGRNDLMKVTKEEFVLGNNAIFKGEVASVQQYGAFIKIPGCAKNGLVHKSQISNSKVDDATEVLIVGEKVWCKVLSFGEEDDLKISLSMKVVDQGSGNDLDPAGVQIAQDENRRKICNHYEKKKITLEAVYNTICKKCGTRGHLAKDCFQQPGGMVYTLLPDMEEQETESQQNVQTGKRKIKEKRKKTKRRKHSSTESTSDSEKYKRKRSASIMKKKKKKHKK</sequence>
<gene>
    <name evidence="6" type="primary">LOC106470538</name>
</gene>
<dbReference type="GeneID" id="106470538"/>
<feature type="compositionally biased region" description="Basic residues" evidence="2">
    <location>
        <begin position="187"/>
        <end position="203"/>
    </location>
</feature>
<dbReference type="InterPro" id="IPR012340">
    <property type="entry name" value="NA-bd_OB-fold"/>
</dbReference>
<dbReference type="RefSeq" id="XP_013786552.1">
    <property type="nucleotide sequence ID" value="XM_013931098.2"/>
</dbReference>
<dbReference type="InterPro" id="IPR003029">
    <property type="entry name" value="S1_domain"/>
</dbReference>
<accession>A0ABM1BQ77</accession>
<dbReference type="PROSITE" id="PS50126">
    <property type="entry name" value="S1"/>
    <property type="match status" value="1"/>
</dbReference>
<dbReference type="Proteomes" id="UP000694941">
    <property type="component" value="Unplaced"/>
</dbReference>
<keyword evidence="1" id="KW-0862">Zinc</keyword>
<reference evidence="6" key="1">
    <citation type="submission" date="2025-08" db="UniProtKB">
        <authorList>
            <consortium name="RefSeq"/>
        </authorList>
    </citation>
    <scope>IDENTIFICATION</scope>
    <source>
        <tissue evidence="6">Muscle</tissue>
    </source>
</reference>
<dbReference type="SMART" id="SM00316">
    <property type="entry name" value="S1"/>
    <property type="match status" value="1"/>
</dbReference>
<proteinExistence type="predicted"/>
<protein>
    <submittedName>
        <fullName evidence="6">Nucleolar protein of 40 kDa-like</fullName>
    </submittedName>
</protein>
<evidence type="ECO:0000259" key="3">
    <source>
        <dbReference type="PROSITE" id="PS50126"/>
    </source>
</evidence>
<feature type="compositionally biased region" description="Basic residues" evidence="2">
    <location>
        <begin position="215"/>
        <end position="233"/>
    </location>
</feature>
<dbReference type="PANTHER" id="PTHR15838:SF1">
    <property type="entry name" value="ZINC FINGER CCHC DOMAIN-CONTAINING PROTEIN 17"/>
    <property type="match status" value="1"/>
</dbReference>
<keyword evidence="5" id="KW-1185">Reference proteome</keyword>
<dbReference type="Pfam" id="PF00098">
    <property type="entry name" value="zf-CCHC"/>
    <property type="match status" value="1"/>
</dbReference>
<dbReference type="InterPro" id="IPR001878">
    <property type="entry name" value="Znf_CCHC"/>
</dbReference>
<dbReference type="Gene3D" id="2.40.50.140">
    <property type="entry name" value="Nucleic acid-binding proteins"/>
    <property type="match status" value="1"/>
</dbReference>
<evidence type="ECO:0000256" key="2">
    <source>
        <dbReference type="SAM" id="MobiDB-lite"/>
    </source>
</evidence>
<dbReference type="PANTHER" id="PTHR15838">
    <property type="entry name" value="NUCLEOLAR PROTEIN OF 40 KDA"/>
    <property type="match status" value="1"/>
</dbReference>
<name>A0ABM1BQ77_LIMPO</name>